<organism evidence="2 3">
    <name type="scientific">Sodaliphilus pleomorphus</name>
    <dbReference type="NCBI Taxonomy" id="2606626"/>
    <lineage>
        <taxon>Bacteria</taxon>
        <taxon>Pseudomonadati</taxon>
        <taxon>Bacteroidota</taxon>
        <taxon>Bacteroidia</taxon>
        <taxon>Bacteroidales</taxon>
        <taxon>Muribaculaceae</taxon>
        <taxon>Sodaliphilus</taxon>
    </lineage>
</organism>
<dbReference type="SUPFAM" id="SSF47413">
    <property type="entry name" value="lambda repressor-like DNA-binding domains"/>
    <property type="match status" value="1"/>
</dbReference>
<name>A0A6L5XET5_9BACT</name>
<evidence type="ECO:0000313" key="2">
    <source>
        <dbReference type="EMBL" id="MSS17322.1"/>
    </source>
</evidence>
<accession>A0A6L5XET5</accession>
<evidence type="ECO:0000313" key="3">
    <source>
        <dbReference type="Proteomes" id="UP000483362"/>
    </source>
</evidence>
<dbReference type="Pfam" id="PF01381">
    <property type="entry name" value="HTH_3"/>
    <property type="match status" value="1"/>
</dbReference>
<gene>
    <name evidence="2" type="ORF">FYJ29_06035</name>
</gene>
<dbReference type="RefSeq" id="WP_154327129.1">
    <property type="nucleotide sequence ID" value="NZ_CP045696.1"/>
</dbReference>
<dbReference type="Pfam" id="PF12668">
    <property type="entry name" value="DUF3791"/>
    <property type="match status" value="1"/>
</dbReference>
<dbReference type="PROSITE" id="PS50943">
    <property type="entry name" value="HTH_CROC1"/>
    <property type="match status" value="1"/>
</dbReference>
<dbReference type="Gene3D" id="1.10.260.40">
    <property type="entry name" value="lambda repressor-like DNA-binding domains"/>
    <property type="match status" value="1"/>
</dbReference>
<sequence length="155" mass="17503">MESFVYFCTIHQKLIDMENKSLGMIIREERKKKGLTQAQLGKLIGLKESRVSKIEHGAPITPEVASFILGKMGSALQINVVDKAGFNQEESDFIVSVINNFADEKKIPLTKAYNYIVTFKGMDFMRQYQDIEKTLSNHEIVNDVSRVCANNGGRL</sequence>
<comment type="caution">
    <text evidence="2">The sequence shown here is derived from an EMBL/GenBank/DDBJ whole genome shotgun (WGS) entry which is preliminary data.</text>
</comment>
<reference evidence="2 3" key="1">
    <citation type="submission" date="2019-08" db="EMBL/GenBank/DDBJ databases">
        <title>In-depth cultivation of the pig gut microbiome towards novel bacterial diversity and tailored functional studies.</title>
        <authorList>
            <person name="Wylensek D."/>
            <person name="Hitch T.C.A."/>
            <person name="Clavel T."/>
        </authorList>
    </citation>
    <scope>NUCLEOTIDE SEQUENCE [LARGE SCALE GENOMIC DNA]</scope>
    <source>
        <strain evidence="2 3">Oil-RF-744-WCA-WT-10</strain>
    </source>
</reference>
<dbReference type="InterPro" id="IPR001387">
    <property type="entry name" value="Cro/C1-type_HTH"/>
</dbReference>
<protein>
    <submittedName>
        <fullName evidence="2">DUF3791 domain-containing protein</fullName>
    </submittedName>
</protein>
<keyword evidence="3" id="KW-1185">Reference proteome</keyword>
<dbReference type="InterPro" id="IPR010982">
    <property type="entry name" value="Lambda_DNA-bd_dom_sf"/>
</dbReference>
<dbReference type="CDD" id="cd00093">
    <property type="entry name" value="HTH_XRE"/>
    <property type="match status" value="1"/>
</dbReference>
<dbReference type="InterPro" id="IPR024269">
    <property type="entry name" value="DUF3791"/>
</dbReference>
<dbReference type="AlphaFoldDB" id="A0A6L5XET5"/>
<dbReference type="SMART" id="SM00530">
    <property type="entry name" value="HTH_XRE"/>
    <property type="match status" value="1"/>
</dbReference>
<dbReference type="GO" id="GO:0003677">
    <property type="term" value="F:DNA binding"/>
    <property type="evidence" value="ECO:0007669"/>
    <property type="project" value="InterPro"/>
</dbReference>
<proteinExistence type="predicted"/>
<feature type="domain" description="HTH cro/C1-type" evidence="1">
    <location>
        <begin position="26"/>
        <end position="57"/>
    </location>
</feature>
<dbReference type="Proteomes" id="UP000483362">
    <property type="component" value="Unassembled WGS sequence"/>
</dbReference>
<evidence type="ECO:0000259" key="1">
    <source>
        <dbReference type="PROSITE" id="PS50943"/>
    </source>
</evidence>
<dbReference type="EMBL" id="VULT01000007">
    <property type="protein sequence ID" value="MSS17322.1"/>
    <property type="molecule type" value="Genomic_DNA"/>
</dbReference>